<dbReference type="PANTHER" id="PTHR30461:SF23">
    <property type="entry name" value="DNA RECOMBINASE-RELATED"/>
    <property type="match status" value="1"/>
</dbReference>
<dbReference type="GO" id="GO:0003677">
    <property type="term" value="F:DNA binding"/>
    <property type="evidence" value="ECO:0007669"/>
    <property type="project" value="InterPro"/>
</dbReference>
<evidence type="ECO:0000313" key="3">
    <source>
        <dbReference type="EMBL" id="RUL60390.1"/>
    </source>
</evidence>
<dbReference type="Gene3D" id="3.90.1750.20">
    <property type="entry name" value="Putative Large Serine Recombinase, Chain B, Domain 2"/>
    <property type="match status" value="1"/>
</dbReference>
<evidence type="ECO:0000256" key="1">
    <source>
        <dbReference type="SAM" id="Coils"/>
    </source>
</evidence>
<dbReference type="Pfam" id="PF07508">
    <property type="entry name" value="Recombinase"/>
    <property type="match status" value="1"/>
</dbReference>
<dbReference type="CDD" id="cd00338">
    <property type="entry name" value="Ser_Recombinase"/>
    <property type="match status" value="1"/>
</dbReference>
<reference evidence="3 4" key="1">
    <citation type="submission" date="2018-12" db="EMBL/GenBank/DDBJ databases">
        <title>Genome sequencing of Prevotella sp. KCOM 3155 (= JS262).</title>
        <authorList>
            <person name="Kook J.-K."/>
            <person name="Park S.-N."/>
            <person name="Lim Y.K."/>
        </authorList>
    </citation>
    <scope>NUCLEOTIDE SEQUENCE [LARGE SCALE GENOMIC DNA]</scope>
    <source>
        <strain evidence="3 4">KCOM 3155</strain>
    </source>
</reference>
<dbReference type="PANTHER" id="PTHR30461">
    <property type="entry name" value="DNA-INVERTASE FROM LAMBDOID PROPHAGE"/>
    <property type="match status" value="1"/>
</dbReference>
<protein>
    <submittedName>
        <fullName evidence="3">Recombinase family protein</fullName>
    </submittedName>
</protein>
<feature type="coiled-coil region" evidence="1">
    <location>
        <begin position="370"/>
        <end position="425"/>
    </location>
</feature>
<sequence length="527" mass="60943">MAKKRQKNKVVEYAKLEHKVAALWTRVSTERQENENYSLENQKKICKEFAKANGIIIKREFGGKHESAKDEGKMYKEMIAEVAKDKEINIILVYSFDRFSRAGEEAIFTKQYLKAKGIYVVSATQLTDPDSAAGKFMENIIFLFNQFENELRRDKAVMGMRECIKRGEWYGKPPLGYDHKKEGKTHIHTINEIGRKLRNAWIWKANEGASDMEIVKRLRAMGVNTNRKHLNKILQNKFYCGWIVNSLLDYEPVKGKQEVLIDEDTWNRANGLTRAGYEQQEVTENFPLKRHVRCADCGGYITGYTVKAKGKDYYKCNKIGCKCNRSTTIMHNLYIELLNTYQIPTEFVPVLSKVLNKVFNDYNGHKSTMLKDLKKRHTEIQKEIEDVDVRWGRGIISESVYHTTSRKLNKDLAEIESGLAEADKNLSNLQKFIDQAIAMSCNLGTLWKNGDFASRQKLQNLLFPSGIYFDKNTDDYRTETENEVFKTFRLFSSTCKDGKEKATTDINRLSPLVGMRRLERPTPTSRT</sequence>
<keyword evidence="1" id="KW-0175">Coiled coil</keyword>
<dbReference type="EMBL" id="RYYU01000001">
    <property type="protein sequence ID" value="RUL60390.1"/>
    <property type="molecule type" value="Genomic_DNA"/>
</dbReference>
<dbReference type="InterPro" id="IPR038109">
    <property type="entry name" value="DNA_bind_recomb_sf"/>
</dbReference>
<comment type="caution">
    <text evidence="3">The sequence shown here is derived from an EMBL/GenBank/DDBJ whole genome shotgun (WGS) entry which is preliminary data.</text>
</comment>
<evidence type="ECO:0000259" key="2">
    <source>
        <dbReference type="PROSITE" id="PS51736"/>
    </source>
</evidence>
<dbReference type="Gene3D" id="3.40.50.1390">
    <property type="entry name" value="Resolvase, N-terminal catalytic domain"/>
    <property type="match status" value="1"/>
</dbReference>
<dbReference type="InterPro" id="IPR011109">
    <property type="entry name" value="DNA_bind_recombinase_dom"/>
</dbReference>
<dbReference type="OrthoDB" id="9815006at2"/>
<accession>A0A3S0RC20</accession>
<dbReference type="PROSITE" id="PS51736">
    <property type="entry name" value="RECOMBINASES_3"/>
    <property type="match status" value="1"/>
</dbReference>
<evidence type="ECO:0000313" key="4">
    <source>
        <dbReference type="Proteomes" id="UP000278983"/>
    </source>
</evidence>
<dbReference type="Pfam" id="PF00239">
    <property type="entry name" value="Resolvase"/>
    <property type="match status" value="1"/>
</dbReference>
<dbReference type="SMART" id="SM00857">
    <property type="entry name" value="Resolvase"/>
    <property type="match status" value="1"/>
</dbReference>
<dbReference type="Proteomes" id="UP000278983">
    <property type="component" value="Unassembled WGS sequence"/>
</dbReference>
<dbReference type="SUPFAM" id="SSF53041">
    <property type="entry name" value="Resolvase-like"/>
    <property type="match status" value="1"/>
</dbReference>
<name>A0A3S0RC20_9BACT</name>
<feature type="domain" description="Resolvase/invertase-type recombinase catalytic" evidence="2">
    <location>
        <begin position="20"/>
        <end position="167"/>
    </location>
</feature>
<dbReference type="InterPro" id="IPR036162">
    <property type="entry name" value="Resolvase-like_N_sf"/>
</dbReference>
<dbReference type="RefSeq" id="WP_126679473.1">
    <property type="nucleotide sequence ID" value="NZ_RYYU01000001.1"/>
</dbReference>
<dbReference type="InterPro" id="IPR006119">
    <property type="entry name" value="Resolv_N"/>
</dbReference>
<keyword evidence="4" id="KW-1185">Reference proteome</keyword>
<organism evidence="3 4">
    <name type="scientific">Prevotella koreensis</name>
    <dbReference type="NCBI Taxonomy" id="2490854"/>
    <lineage>
        <taxon>Bacteria</taxon>
        <taxon>Pseudomonadati</taxon>
        <taxon>Bacteroidota</taxon>
        <taxon>Bacteroidia</taxon>
        <taxon>Bacteroidales</taxon>
        <taxon>Prevotellaceae</taxon>
        <taxon>Prevotella</taxon>
    </lineage>
</organism>
<dbReference type="GO" id="GO:0000150">
    <property type="term" value="F:DNA strand exchange activity"/>
    <property type="evidence" value="ECO:0007669"/>
    <property type="project" value="InterPro"/>
</dbReference>
<proteinExistence type="predicted"/>
<gene>
    <name evidence="3" type="ORF">EHV08_08715</name>
</gene>
<dbReference type="AlphaFoldDB" id="A0A3S0RC20"/>
<dbReference type="InterPro" id="IPR050639">
    <property type="entry name" value="SSR_resolvase"/>
</dbReference>